<protein>
    <submittedName>
        <fullName evidence="2">Putative zinc-or iron-chelating domain-containing protein</fullName>
    </submittedName>
</protein>
<dbReference type="InterPro" id="IPR005358">
    <property type="entry name" value="Puta_zinc/iron-chelating_dom"/>
</dbReference>
<keyword evidence="3" id="KW-1185">Reference proteome</keyword>
<evidence type="ECO:0000313" key="2">
    <source>
        <dbReference type="EMBL" id="SFI93348.1"/>
    </source>
</evidence>
<dbReference type="EMBL" id="FORA01000002">
    <property type="protein sequence ID" value="SFI93348.1"/>
    <property type="molecule type" value="Genomic_DNA"/>
</dbReference>
<proteinExistence type="predicted"/>
<feature type="region of interest" description="Disordered" evidence="1">
    <location>
        <begin position="233"/>
        <end position="253"/>
    </location>
</feature>
<evidence type="ECO:0000256" key="1">
    <source>
        <dbReference type="SAM" id="MobiDB-lite"/>
    </source>
</evidence>
<gene>
    <name evidence="2" type="ORF">SAMN04488095_1770</name>
</gene>
<dbReference type="AlphaFoldDB" id="A0A1I3M8N8"/>
<name>A0A1I3M8N8_9RHOB</name>
<evidence type="ECO:0000313" key="3">
    <source>
        <dbReference type="Proteomes" id="UP000199110"/>
    </source>
</evidence>
<dbReference type="OrthoDB" id="259086at2"/>
<reference evidence="2 3" key="1">
    <citation type="submission" date="2016-10" db="EMBL/GenBank/DDBJ databases">
        <authorList>
            <person name="de Groot N.N."/>
        </authorList>
    </citation>
    <scope>NUCLEOTIDE SEQUENCE [LARGE SCALE GENOMIC DNA]</scope>
    <source>
        <strain evidence="2 3">DSM 19073</strain>
    </source>
</reference>
<sequence length="253" mass="26291">MARSPRTARRAARKGPATDLPALREAIATARLPGAAPQVTEQARSLLLAWLGAQRGTFAATVRALSDGEAARTIAQALIDRSAAPEGLDCAAGCAFCCILPGDDGGTITASEARALHAALTPLRGQPDGRDWHPQGCPSLDPETRLCRAYDARPMICRTYVSRDVTACEAIAEGDARPGTGTLPAQIIHITAQSLARAALKGITLAPTHGLATLAAAALDGQDIDAALRASRHAPTSLDAERRRLSRGLGSAR</sequence>
<organism evidence="2 3">
    <name type="scientific">Jannaschia pohangensis</name>
    <dbReference type="NCBI Taxonomy" id="390807"/>
    <lineage>
        <taxon>Bacteria</taxon>
        <taxon>Pseudomonadati</taxon>
        <taxon>Pseudomonadota</taxon>
        <taxon>Alphaproteobacteria</taxon>
        <taxon>Rhodobacterales</taxon>
        <taxon>Roseobacteraceae</taxon>
        <taxon>Jannaschia</taxon>
    </lineage>
</organism>
<dbReference type="RefSeq" id="WP_092779377.1">
    <property type="nucleotide sequence ID" value="NZ_FORA01000002.1"/>
</dbReference>
<dbReference type="STRING" id="390807.SAMN04488095_1770"/>
<accession>A0A1I3M8N8</accession>
<dbReference type="Pfam" id="PF03692">
    <property type="entry name" value="CxxCxxCC"/>
    <property type="match status" value="1"/>
</dbReference>
<dbReference type="Proteomes" id="UP000199110">
    <property type="component" value="Unassembled WGS sequence"/>
</dbReference>